<dbReference type="Gene3D" id="3.40.50.150">
    <property type="entry name" value="Vaccinia Virus protein VP39"/>
    <property type="match status" value="1"/>
</dbReference>
<dbReference type="EMBL" id="CP119877">
    <property type="protein sequence ID" value="WFD33275.1"/>
    <property type="molecule type" value="Genomic_DNA"/>
</dbReference>
<evidence type="ECO:0000313" key="1">
    <source>
        <dbReference type="EMBL" id="WFD33275.1"/>
    </source>
</evidence>
<organism evidence="1 2">
    <name type="scientific">Malassezia cuniculi</name>
    <dbReference type="NCBI Taxonomy" id="948313"/>
    <lineage>
        <taxon>Eukaryota</taxon>
        <taxon>Fungi</taxon>
        <taxon>Dikarya</taxon>
        <taxon>Basidiomycota</taxon>
        <taxon>Ustilaginomycotina</taxon>
        <taxon>Malasseziomycetes</taxon>
        <taxon>Malasseziales</taxon>
        <taxon>Malasseziaceae</taxon>
        <taxon>Malassezia</taxon>
    </lineage>
</organism>
<reference evidence="1" key="1">
    <citation type="submission" date="2023-03" db="EMBL/GenBank/DDBJ databases">
        <title>Mating type loci evolution in Malassezia.</title>
        <authorList>
            <person name="Coelho M.A."/>
        </authorList>
    </citation>
    <scope>NUCLEOTIDE SEQUENCE</scope>
    <source>
        <strain evidence="1">CBS 11721</strain>
    </source>
</reference>
<dbReference type="SUPFAM" id="SSF53335">
    <property type="entry name" value="S-adenosyl-L-methionine-dependent methyltransferases"/>
    <property type="match status" value="1"/>
</dbReference>
<dbReference type="Proteomes" id="UP001219933">
    <property type="component" value="Chromosome 1"/>
</dbReference>
<dbReference type="InterPro" id="IPR029063">
    <property type="entry name" value="SAM-dependent_MTases_sf"/>
</dbReference>
<dbReference type="PANTHER" id="PTHR14614">
    <property type="entry name" value="HEPATOCELLULAR CARCINOMA-ASSOCIATED ANTIGEN"/>
    <property type="match status" value="1"/>
</dbReference>
<name>A0AAF0EQJ5_9BASI</name>
<dbReference type="GO" id="GO:0008757">
    <property type="term" value="F:S-adenosylmethionine-dependent methyltransferase activity"/>
    <property type="evidence" value="ECO:0007669"/>
    <property type="project" value="UniProtKB-ARBA"/>
</dbReference>
<proteinExistence type="predicted"/>
<dbReference type="Pfam" id="PF10294">
    <property type="entry name" value="Methyltransf_16"/>
    <property type="match status" value="1"/>
</dbReference>
<evidence type="ECO:0000313" key="2">
    <source>
        <dbReference type="Proteomes" id="UP001219933"/>
    </source>
</evidence>
<dbReference type="GO" id="GO:0005737">
    <property type="term" value="C:cytoplasm"/>
    <property type="evidence" value="ECO:0007669"/>
    <property type="project" value="TreeGrafter"/>
</dbReference>
<gene>
    <name evidence="1" type="ORF">MCUN1_000088</name>
</gene>
<dbReference type="InterPro" id="IPR019410">
    <property type="entry name" value="Methyltransf_16"/>
</dbReference>
<dbReference type="PANTHER" id="PTHR14614:SF130">
    <property type="entry name" value="PROTEIN-LYSINE N-METHYLTRANSFERASE EEF2KMT"/>
    <property type="match status" value="1"/>
</dbReference>
<accession>A0AAF0EQJ5</accession>
<dbReference type="AlphaFoldDB" id="A0AAF0EQJ5"/>
<sequence length="336" mass="36935">MDSTTAGLAARQLLYVQHRSRLQPRSPRFIWPTNRHLLAGQRGLADVLFSDSAPEEYDRAFLKHAVKRIEQAIDTATEDDLEWLGVERGDLVADEDLLARFVDLIVSGIDDNVVGVRIPQPDLRTYYFPLHDTDEQHPLLGHAASVVLREEGAAISQGTTGLKTWEASLRLGSHIVAQQDTLFAPGARILELGSGAGFLGMLCARLAKDNDVYLTDLEGSVLSRLHETARLNHCTAHIAHLDWTQPDIDFLTRVNATVVLAADTVYDPELVRPLAQTIRAALIGDNSPERTTSGASAAVALVASTVRNPDTYAKFNKELNDAQLQVKRAKLEQAHD</sequence>
<keyword evidence="2" id="KW-1185">Reference proteome</keyword>
<protein>
    <submittedName>
        <fullName evidence="1">Uncharacterized protein</fullName>
    </submittedName>
</protein>